<dbReference type="Proteomes" id="UP001642360">
    <property type="component" value="Unassembled WGS sequence"/>
</dbReference>
<feature type="domain" description="GH16" evidence="3">
    <location>
        <begin position="34"/>
        <end position="84"/>
    </location>
</feature>
<sequence length="171" mass="19485">MEVVSRLPEVTFESGTYLGFGFEGDNFKNINPKRFFIDKIPIRVFKNNRDSRVGYITQPMQLKASIWDGDSWATDGGKTKINWTHAPFQAEFRSFGIDGCPSYLGTGHCYSSKLWWNRDRGSERLPRNAHSDGSPKLSSSYIKILYQGSTPYIAQYILTGTLMHLLDIDDD</sequence>
<dbReference type="Pfam" id="PF00722">
    <property type="entry name" value="Glyco_hydro_16"/>
    <property type="match status" value="1"/>
</dbReference>
<dbReference type="PANTHER" id="PTHR31062">
    <property type="entry name" value="XYLOGLUCAN ENDOTRANSGLUCOSYLASE/HYDROLASE PROTEIN 8-RELATED"/>
    <property type="match status" value="1"/>
</dbReference>
<name>A0ABC8QUY1_9AQUA</name>
<dbReference type="GO" id="GO:0016798">
    <property type="term" value="F:hydrolase activity, acting on glycosyl bonds"/>
    <property type="evidence" value="ECO:0007669"/>
    <property type="project" value="UniProtKB-KW"/>
</dbReference>
<dbReference type="EMBL" id="CAUOFW020000759">
    <property type="protein sequence ID" value="CAK9136544.1"/>
    <property type="molecule type" value="Genomic_DNA"/>
</dbReference>
<evidence type="ECO:0000256" key="1">
    <source>
        <dbReference type="ARBA" id="ARBA00022801"/>
    </source>
</evidence>
<accession>A0ABC8QUY1</accession>
<reference evidence="4 5" key="1">
    <citation type="submission" date="2024-02" db="EMBL/GenBank/DDBJ databases">
        <authorList>
            <person name="Vignale AGUSTIN F."/>
            <person name="Sosa J E."/>
            <person name="Modenutti C."/>
        </authorList>
    </citation>
    <scope>NUCLEOTIDE SEQUENCE [LARGE SCALE GENOMIC DNA]</scope>
</reference>
<keyword evidence="1" id="KW-0378">Hydrolase</keyword>
<evidence type="ECO:0000259" key="3">
    <source>
        <dbReference type="Pfam" id="PF00722"/>
    </source>
</evidence>
<dbReference type="InterPro" id="IPR044791">
    <property type="entry name" value="Beta-glucanase/XTH"/>
</dbReference>
<dbReference type="InterPro" id="IPR000757">
    <property type="entry name" value="Beta-glucanase-like"/>
</dbReference>
<keyword evidence="5" id="KW-1185">Reference proteome</keyword>
<dbReference type="AlphaFoldDB" id="A0ABC8QUY1"/>
<comment type="caution">
    <text evidence="4">The sequence shown here is derived from an EMBL/GenBank/DDBJ whole genome shotgun (WGS) entry which is preliminary data.</text>
</comment>
<evidence type="ECO:0000313" key="4">
    <source>
        <dbReference type="EMBL" id="CAK9136544.1"/>
    </source>
</evidence>
<evidence type="ECO:0000313" key="5">
    <source>
        <dbReference type="Proteomes" id="UP001642360"/>
    </source>
</evidence>
<proteinExistence type="predicted"/>
<dbReference type="SUPFAM" id="SSF49899">
    <property type="entry name" value="Concanavalin A-like lectins/glucanases"/>
    <property type="match status" value="1"/>
</dbReference>
<organism evidence="4 5">
    <name type="scientific">Ilex paraguariensis</name>
    <name type="common">yerba mate</name>
    <dbReference type="NCBI Taxonomy" id="185542"/>
    <lineage>
        <taxon>Eukaryota</taxon>
        <taxon>Viridiplantae</taxon>
        <taxon>Streptophyta</taxon>
        <taxon>Embryophyta</taxon>
        <taxon>Tracheophyta</taxon>
        <taxon>Spermatophyta</taxon>
        <taxon>Magnoliopsida</taxon>
        <taxon>eudicotyledons</taxon>
        <taxon>Gunneridae</taxon>
        <taxon>Pentapetalae</taxon>
        <taxon>asterids</taxon>
        <taxon>campanulids</taxon>
        <taxon>Aquifoliales</taxon>
        <taxon>Aquifoliaceae</taxon>
        <taxon>Ilex</taxon>
    </lineage>
</organism>
<evidence type="ECO:0000256" key="2">
    <source>
        <dbReference type="ARBA" id="ARBA00023295"/>
    </source>
</evidence>
<protein>
    <recommendedName>
        <fullName evidence="3">GH16 domain-containing protein</fullName>
    </recommendedName>
</protein>
<gene>
    <name evidence="4" type="ORF">ILEXP_LOCUS3527</name>
</gene>
<dbReference type="Gene3D" id="2.60.120.200">
    <property type="match status" value="1"/>
</dbReference>
<dbReference type="InterPro" id="IPR013320">
    <property type="entry name" value="ConA-like_dom_sf"/>
</dbReference>
<keyword evidence="2" id="KW-0326">Glycosidase</keyword>